<protein>
    <submittedName>
        <fullName evidence="5">RING finger protein 37</fullName>
    </submittedName>
</protein>
<evidence type="ECO:0000313" key="4">
    <source>
        <dbReference type="Proteomes" id="UP000504631"/>
    </source>
</evidence>
<dbReference type="GO" id="GO:0008270">
    <property type="term" value="F:zinc ion binding"/>
    <property type="evidence" value="ECO:0007669"/>
    <property type="project" value="UniProtKB-KW"/>
</dbReference>
<dbReference type="PANTHER" id="PTHR13492">
    <property type="entry name" value="RING FINGER PROTEIN 37"/>
    <property type="match status" value="1"/>
</dbReference>
<dbReference type="RefSeq" id="XP_033359629.1">
    <property type="nucleotide sequence ID" value="XM_033503738.1"/>
</dbReference>
<dbReference type="Proteomes" id="UP000504631">
    <property type="component" value="Unplaced"/>
</dbReference>
<dbReference type="SUPFAM" id="SSF57850">
    <property type="entry name" value="RING/U-box"/>
    <property type="match status" value="1"/>
</dbReference>
<keyword evidence="1" id="KW-0863">Zinc-finger</keyword>
<dbReference type="KEGG" id="bvk:117238652"/>
<gene>
    <name evidence="5" type="primary">LOC117238652</name>
</gene>
<proteinExistence type="predicted"/>
<keyword evidence="1" id="KW-0862">Zinc</keyword>
<dbReference type="PANTHER" id="PTHR13492:SF2">
    <property type="entry name" value="RING FINGER PROTEIN 37"/>
    <property type="match status" value="1"/>
</dbReference>
<dbReference type="Pfam" id="PF19318">
    <property type="entry name" value="DUF5918"/>
    <property type="match status" value="1"/>
</dbReference>
<dbReference type="PROSITE" id="PS50966">
    <property type="entry name" value="ZF_SWIM"/>
    <property type="match status" value="1"/>
</dbReference>
<dbReference type="GO" id="GO:0005634">
    <property type="term" value="C:nucleus"/>
    <property type="evidence" value="ECO:0007669"/>
    <property type="project" value="TreeGrafter"/>
</dbReference>
<keyword evidence="4" id="KW-1185">Reference proteome</keyword>
<dbReference type="CDD" id="cd16660">
    <property type="entry name" value="RING-Ubox_RNF37"/>
    <property type="match status" value="1"/>
</dbReference>
<dbReference type="SMART" id="SM00504">
    <property type="entry name" value="Ubox"/>
    <property type="match status" value="1"/>
</dbReference>
<dbReference type="PROSITE" id="PS51698">
    <property type="entry name" value="U_BOX"/>
    <property type="match status" value="1"/>
</dbReference>
<feature type="domain" description="U-box" evidence="3">
    <location>
        <begin position="215"/>
        <end position="295"/>
    </location>
</feature>
<reference evidence="5" key="1">
    <citation type="submission" date="2025-08" db="UniProtKB">
        <authorList>
            <consortium name="RefSeq"/>
        </authorList>
    </citation>
    <scope>IDENTIFICATION</scope>
    <source>
        <tissue evidence="5">Muscle</tissue>
    </source>
</reference>
<dbReference type="GO" id="GO:0034450">
    <property type="term" value="F:ubiquitin-ubiquitin ligase activity"/>
    <property type="evidence" value="ECO:0007669"/>
    <property type="project" value="TreeGrafter"/>
</dbReference>
<evidence type="ECO:0000259" key="3">
    <source>
        <dbReference type="PROSITE" id="PS51698"/>
    </source>
</evidence>
<dbReference type="GO" id="GO:0000209">
    <property type="term" value="P:protein polyubiquitination"/>
    <property type="evidence" value="ECO:0007669"/>
    <property type="project" value="TreeGrafter"/>
</dbReference>
<organism evidence="4 5">
    <name type="scientific">Bombus vosnesenskii</name>
    <dbReference type="NCBI Taxonomy" id="207650"/>
    <lineage>
        <taxon>Eukaryota</taxon>
        <taxon>Metazoa</taxon>
        <taxon>Ecdysozoa</taxon>
        <taxon>Arthropoda</taxon>
        <taxon>Hexapoda</taxon>
        <taxon>Insecta</taxon>
        <taxon>Pterygota</taxon>
        <taxon>Neoptera</taxon>
        <taxon>Endopterygota</taxon>
        <taxon>Hymenoptera</taxon>
        <taxon>Apocrita</taxon>
        <taxon>Aculeata</taxon>
        <taxon>Apoidea</taxon>
        <taxon>Anthophila</taxon>
        <taxon>Apidae</taxon>
        <taxon>Bombus</taxon>
        <taxon>Pyrobombus</taxon>
    </lineage>
</organism>
<dbReference type="Gene3D" id="3.30.40.10">
    <property type="entry name" value="Zinc/RING finger domain, C3HC4 (zinc finger)"/>
    <property type="match status" value="1"/>
</dbReference>
<dbReference type="InterPro" id="IPR013083">
    <property type="entry name" value="Znf_RING/FYVE/PHD"/>
</dbReference>
<sequence length="495" mass="55524">MLFNFCDPRLRPEIQCSTVSTEGYEVTNLITGTDKGFLAYACIKPPINIDVTFICNIRINHILIWPQVGSQKSSGFQLYAKTSNDANVPYSLLGTEFLDTTHTGLLFCPSKHESIPAPANFLKCFTKSSLQYLTTCINSLRICICKTKNSVPALGKIEVWGTVSPRCGKDTIASISTLWFKQSCLAESMERSENAEYKTPVTDTDNKEILETNLQVPESFLDAITYEIMTQPILLPSGKIIDQTTLLKHEETEAIWGRRLTDPFTGLPFSENRKPVIASALKIRIDRFLLENCNNEEIKKLPRVLGRALPSDGNVTDKTVKEVPNYLLKRNIIQAPSNSKPKFHCSIVSSVKAEKKLCHKLPVVIMSQKRTVSALTKSAKKRVTADSYTSTIPLSKNTEGEQKNNSIDIVDLTVDNETDFDINIAVPNLKRFNNIPKKNETNSKLITCSCCPNGIFYQLPCKHVLCRNVLTSIENNQCTSCSMPYKNNEIERIYE</sequence>
<dbReference type="AlphaFoldDB" id="A0A6J3L6I2"/>
<evidence type="ECO:0000313" key="5">
    <source>
        <dbReference type="RefSeq" id="XP_033359629.1"/>
    </source>
</evidence>
<dbReference type="InterPro" id="IPR045696">
    <property type="entry name" value="Ubox5_N"/>
</dbReference>
<keyword evidence="1" id="KW-0479">Metal-binding</keyword>
<accession>A0A6J3L6I2</accession>
<dbReference type="InterPro" id="IPR039925">
    <property type="entry name" value="RNF37_RING-Ubox"/>
</dbReference>
<dbReference type="InterPro" id="IPR039847">
    <property type="entry name" value="Ubox5"/>
</dbReference>
<dbReference type="InterPro" id="IPR007527">
    <property type="entry name" value="Znf_SWIM"/>
</dbReference>
<name>A0A6J3L6I2_9HYME</name>
<dbReference type="GO" id="GO:0031625">
    <property type="term" value="F:ubiquitin protein ligase binding"/>
    <property type="evidence" value="ECO:0007669"/>
    <property type="project" value="TreeGrafter"/>
</dbReference>
<evidence type="ECO:0000259" key="2">
    <source>
        <dbReference type="PROSITE" id="PS50966"/>
    </source>
</evidence>
<evidence type="ECO:0000256" key="1">
    <source>
        <dbReference type="PROSITE-ProRule" id="PRU00325"/>
    </source>
</evidence>
<dbReference type="GeneID" id="117238652"/>
<dbReference type="InterPro" id="IPR003613">
    <property type="entry name" value="Ubox_domain"/>
</dbReference>
<dbReference type="Pfam" id="PF04564">
    <property type="entry name" value="U-box"/>
    <property type="match status" value="1"/>
</dbReference>
<feature type="domain" description="SWIM-type" evidence="2">
    <location>
        <begin position="433"/>
        <end position="472"/>
    </location>
</feature>